<dbReference type="PRINTS" id="PR00419">
    <property type="entry name" value="ADXRDTASE"/>
</dbReference>
<proteinExistence type="predicted"/>
<accession>A0ABY2QBD4</accession>
<gene>
    <name evidence="2" type="ORF">E6C48_05640</name>
</gene>
<dbReference type="Gene3D" id="3.50.50.60">
    <property type="entry name" value="FAD/NAD(P)-binding domain"/>
    <property type="match status" value="1"/>
</dbReference>
<dbReference type="Pfam" id="PF13738">
    <property type="entry name" value="Pyr_redox_3"/>
    <property type="match status" value="1"/>
</dbReference>
<dbReference type="PANTHER" id="PTHR43539:SF78">
    <property type="entry name" value="FLAVIN-CONTAINING MONOOXYGENASE"/>
    <property type="match status" value="1"/>
</dbReference>
<keyword evidence="3" id="KW-1185">Reference proteome</keyword>
<dbReference type="PANTHER" id="PTHR43539">
    <property type="entry name" value="FLAVIN-BINDING MONOOXYGENASE-LIKE PROTEIN (AFU_ORTHOLOGUE AFUA_4G09220)"/>
    <property type="match status" value="1"/>
</dbReference>
<dbReference type="EMBL" id="SSNY01000002">
    <property type="protein sequence ID" value="THF59129.1"/>
    <property type="molecule type" value="Genomic_DNA"/>
</dbReference>
<reference evidence="2 3" key="1">
    <citation type="submission" date="2019-04" db="EMBL/GenBank/DDBJ databases">
        <title>Mesorhizobium composti sp. nov., isolated from compost.</title>
        <authorList>
            <person name="Lin S.-Y."/>
            <person name="Hameed A."/>
            <person name="Hsieh Y.-T."/>
            <person name="Young C.-C."/>
        </authorList>
    </citation>
    <scope>NUCLEOTIDE SEQUENCE [LARGE SCALE GENOMIC DNA]</scope>
    <source>
        <strain evidence="2 3">CC-YTH430</strain>
    </source>
</reference>
<evidence type="ECO:0000313" key="3">
    <source>
        <dbReference type="Proteomes" id="UP000306441"/>
    </source>
</evidence>
<dbReference type="Proteomes" id="UP000306441">
    <property type="component" value="Unassembled WGS sequence"/>
</dbReference>
<dbReference type="InterPro" id="IPR036188">
    <property type="entry name" value="FAD/NAD-bd_sf"/>
</dbReference>
<dbReference type="InterPro" id="IPR000960">
    <property type="entry name" value="Flavin_mOase"/>
</dbReference>
<keyword evidence="1" id="KW-0560">Oxidoreductase</keyword>
<dbReference type="SUPFAM" id="SSF51905">
    <property type="entry name" value="FAD/NAD(P)-binding domain"/>
    <property type="match status" value="3"/>
</dbReference>
<protein>
    <submittedName>
        <fullName evidence="2">NAD(P)/FAD-dependent oxidoreductase</fullName>
    </submittedName>
</protein>
<dbReference type="InterPro" id="IPR050982">
    <property type="entry name" value="Auxin_biosynth/cation_transpt"/>
</dbReference>
<organism evidence="2 3">
    <name type="scientific">Ollibium composti</name>
    <dbReference type="NCBI Taxonomy" id="2675109"/>
    <lineage>
        <taxon>Bacteria</taxon>
        <taxon>Pseudomonadati</taxon>
        <taxon>Pseudomonadota</taxon>
        <taxon>Alphaproteobacteria</taxon>
        <taxon>Hyphomicrobiales</taxon>
        <taxon>Phyllobacteriaceae</taxon>
        <taxon>Ollibium</taxon>
    </lineage>
</organism>
<sequence length="388" mass="40774">MTAAEPVIVIGAGASGLAAADALSRRGLPVVVLEKEAHVAGPWRHRHQRLSLNTHRAFSSLPGLPYPPGTPAFPSREQVIAYLERYVGERGLTVEFGFEVAGIERDGTGWTLRSTDRRQRHAGHAVFATGHDKVPWTPDWPGAAGFSGRIVHAADFGRREDYAGRRVLVVGAGNSGFDVLNHLSGRHLSDGTAEKIWLSVRQGPSLLPKRIGHVAVHRFAGFMDILPTAVTDLAIAATQRAVLGDLRRFGVPKAPRGGATRLRDEQIAIPVDDGAVAAMRAGKIGIVAPLARFDGDRAILADGGALDADVVIAATGYRTGLETLLGGLGVLDEATGRPLASGGQPTGQKGLWFTGMKPTIMGHFHSATVEGRALAAAIAAENKGVGGT</sequence>
<dbReference type="PIRSF" id="PIRSF000332">
    <property type="entry name" value="FMO"/>
    <property type="match status" value="1"/>
</dbReference>
<evidence type="ECO:0000256" key="1">
    <source>
        <dbReference type="ARBA" id="ARBA00023002"/>
    </source>
</evidence>
<dbReference type="RefSeq" id="WP_136354891.1">
    <property type="nucleotide sequence ID" value="NZ_SSNY01000002.1"/>
</dbReference>
<name>A0ABY2QBD4_9HYPH</name>
<evidence type="ECO:0000313" key="2">
    <source>
        <dbReference type="EMBL" id="THF59129.1"/>
    </source>
</evidence>
<comment type="caution">
    <text evidence="2">The sequence shown here is derived from an EMBL/GenBank/DDBJ whole genome shotgun (WGS) entry which is preliminary data.</text>
</comment>